<keyword evidence="1" id="KW-0812">Transmembrane</keyword>
<keyword evidence="2" id="KW-0732">Signal</keyword>
<keyword evidence="1" id="KW-1133">Transmembrane helix</keyword>
<accession>A0A7V5CTA5</accession>
<dbReference type="InterPro" id="IPR027396">
    <property type="entry name" value="DsrEFH-like"/>
</dbReference>
<comment type="caution">
    <text evidence="3">The sequence shown here is derived from an EMBL/GenBank/DDBJ whole genome shotgun (WGS) entry which is preliminary data.</text>
</comment>
<organism evidence="3">
    <name type="scientific">Acidobacterium capsulatum</name>
    <dbReference type="NCBI Taxonomy" id="33075"/>
    <lineage>
        <taxon>Bacteria</taxon>
        <taxon>Pseudomonadati</taxon>
        <taxon>Acidobacteriota</taxon>
        <taxon>Terriglobia</taxon>
        <taxon>Terriglobales</taxon>
        <taxon>Acidobacteriaceae</taxon>
        <taxon>Acidobacterium</taxon>
    </lineage>
</organism>
<feature type="chain" id="PRO_5030964148" description="Tat (Twin-arginine translocation) pathway signal sequence domain protein" evidence="2">
    <location>
        <begin position="30"/>
        <end position="237"/>
    </location>
</feature>
<evidence type="ECO:0000256" key="1">
    <source>
        <dbReference type="SAM" id="Phobius"/>
    </source>
</evidence>
<evidence type="ECO:0008006" key="4">
    <source>
        <dbReference type="Google" id="ProtNLM"/>
    </source>
</evidence>
<dbReference type="AlphaFoldDB" id="A0A7V5CTA5"/>
<dbReference type="EMBL" id="DTKL01000052">
    <property type="protein sequence ID" value="HGY94651.1"/>
    <property type="molecule type" value="Genomic_DNA"/>
</dbReference>
<gene>
    <name evidence="3" type="ORF">ENW50_08230</name>
</gene>
<sequence length="237" mass="25735">MKSISRRSFVTTAAAGMAALGSLGPVLPAAQGQAVEMASDWDVSSFNQLAQSPARVKQLFDVVPLKQQALEHMQNSLNGLHFGFGIPASQIQIVAVSRGFATFFNFDDHIWQAYGIGALTNVNDPQTGKPAERNIFYPSSAGPDLKYASNDPENRNSIYNDSSIQALQHRGVRFLCCHNATFGLAHYIAEKHIPQQAPEQIYKDMVAHTLPGVMIVAAAVAAVALLQSEGHYSYLYV</sequence>
<feature type="signal peptide" evidence="2">
    <location>
        <begin position="1"/>
        <end position="29"/>
    </location>
</feature>
<keyword evidence="1" id="KW-0472">Membrane</keyword>
<dbReference type="PROSITE" id="PS51318">
    <property type="entry name" value="TAT"/>
    <property type="match status" value="1"/>
</dbReference>
<reference evidence="3" key="1">
    <citation type="journal article" date="2020" name="mSystems">
        <title>Genome- and Community-Level Interaction Insights into Carbon Utilization and Element Cycling Functions of Hydrothermarchaeota in Hydrothermal Sediment.</title>
        <authorList>
            <person name="Zhou Z."/>
            <person name="Liu Y."/>
            <person name="Xu W."/>
            <person name="Pan J."/>
            <person name="Luo Z.H."/>
            <person name="Li M."/>
        </authorList>
    </citation>
    <scope>NUCLEOTIDE SEQUENCE [LARGE SCALE GENOMIC DNA]</scope>
    <source>
        <strain evidence="3">SpSt-855</strain>
    </source>
</reference>
<protein>
    <recommendedName>
        <fullName evidence="4">Tat (Twin-arginine translocation) pathway signal sequence domain protein</fullName>
    </recommendedName>
</protein>
<evidence type="ECO:0000256" key="2">
    <source>
        <dbReference type="SAM" id="SignalP"/>
    </source>
</evidence>
<dbReference type="Gene3D" id="3.40.1260.10">
    <property type="entry name" value="DsrEFH-like"/>
    <property type="match status" value="1"/>
</dbReference>
<name>A0A7V5CTA5_9BACT</name>
<dbReference type="InterPro" id="IPR006311">
    <property type="entry name" value="TAT_signal"/>
</dbReference>
<proteinExistence type="predicted"/>
<feature type="transmembrane region" description="Helical" evidence="1">
    <location>
        <begin position="205"/>
        <end position="226"/>
    </location>
</feature>
<evidence type="ECO:0000313" key="3">
    <source>
        <dbReference type="EMBL" id="HGY94651.1"/>
    </source>
</evidence>